<comment type="caution">
    <text evidence="2">The sequence shown here is derived from an EMBL/GenBank/DDBJ whole genome shotgun (WGS) entry which is preliminary data.</text>
</comment>
<sequence>MCRGALPRGCRPSLGRGVQIAILLYPGTTALDAVGPYEVLSRLPGAEIRFVGKETGPLTADGQALLLGVTHTLDETPAPDLVLVPGGMTTPTAMVDKEILAWLRAVHETTTWTTSVCSGSLILAAAGILAGKPATSHWVAMGPLKAMGATPRPDERIVRSGKVVTAAGVSAGIDLALWLAGELAGRELAEAIQLTIEYDPQPPFDAGHLSKASQPVRKRAKQLLDERTDFKQTLVKPLIAWNRLVDRVRTGR</sequence>
<dbReference type="InterPro" id="IPR002818">
    <property type="entry name" value="DJ-1/PfpI"/>
</dbReference>
<name>A0A4R6SHM9_LABRH</name>
<keyword evidence="3" id="KW-1185">Reference proteome</keyword>
<dbReference type="PANTHER" id="PTHR43130:SF2">
    <property type="entry name" value="DJ-1_PFPI DOMAIN-CONTAINING PROTEIN"/>
    <property type="match status" value="1"/>
</dbReference>
<dbReference type="EMBL" id="SNXZ01000002">
    <property type="protein sequence ID" value="TDQ00369.1"/>
    <property type="molecule type" value="Genomic_DNA"/>
</dbReference>
<evidence type="ECO:0000313" key="2">
    <source>
        <dbReference type="EMBL" id="TDQ00369.1"/>
    </source>
</evidence>
<dbReference type="SUPFAM" id="SSF52317">
    <property type="entry name" value="Class I glutamine amidotransferase-like"/>
    <property type="match status" value="1"/>
</dbReference>
<proteinExistence type="predicted"/>
<protein>
    <submittedName>
        <fullName evidence="2">DJ-1/PfpI family protein</fullName>
    </submittedName>
</protein>
<dbReference type="InterPro" id="IPR029062">
    <property type="entry name" value="Class_I_gatase-like"/>
</dbReference>
<evidence type="ECO:0000259" key="1">
    <source>
        <dbReference type="Pfam" id="PF01965"/>
    </source>
</evidence>
<dbReference type="GO" id="GO:0006355">
    <property type="term" value="P:regulation of DNA-templated transcription"/>
    <property type="evidence" value="ECO:0007669"/>
    <property type="project" value="TreeGrafter"/>
</dbReference>
<dbReference type="Pfam" id="PF01965">
    <property type="entry name" value="DJ-1_PfpI"/>
    <property type="match status" value="1"/>
</dbReference>
<dbReference type="Proteomes" id="UP000295444">
    <property type="component" value="Unassembled WGS sequence"/>
</dbReference>
<dbReference type="Gene3D" id="3.40.50.880">
    <property type="match status" value="1"/>
</dbReference>
<feature type="domain" description="DJ-1/PfpI" evidence="1">
    <location>
        <begin position="19"/>
        <end position="178"/>
    </location>
</feature>
<reference evidence="2 3" key="1">
    <citation type="submission" date="2019-03" db="EMBL/GenBank/DDBJ databases">
        <title>Genomic Encyclopedia of Type Strains, Phase IV (KMG-IV): sequencing the most valuable type-strain genomes for metagenomic binning, comparative biology and taxonomic classification.</title>
        <authorList>
            <person name="Goeker M."/>
        </authorList>
    </citation>
    <scope>NUCLEOTIDE SEQUENCE [LARGE SCALE GENOMIC DNA]</scope>
    <source>
        <strain evidence="2 3">DSM 45361</strain>
    </source>
</reference>
<dbReference type="CDD" id="cd03139">
    <property type="entry name" value="GATase1_PfpI_2"/>
    <property type="match status" value="1"/>
</dbReference>
<dbReference type="PANTHER" id="PTHR43130">
    <property type="entry name" value="ARAC-FAMILY TRANSCRIPTIONAL REGULATOR"/>
    <property type="match status" value="1"/>
</dbReference>
<dbReference type="AlphaFoldDB" id="A0A4R6SHM9"/>
<accession>A0A4R6SHM9</accession>
<evidence type="ECO:0000313" key="3">
    <source>
        <dbReference type="Proteomes" id="UP000295444"/>
    </source>
</evidence>
<gene>
    <name evidence="2" type="ORF">EV186_102230</name>
</gene>
<dbReference type="InterPro" id="IPR052158">
    <property type="entry name" value="INH-QAR"/>
</dbReference>
<organism evidence="2 3">
    <name type="scientific">Labedaea rhizosphaerae</name>
    <dbReference type="NCBI Taxonomy" id="598644"/>
    <lineage>
        <taxon>Bacteria</taxon>
        <taxon>Bacillati</taxon>
        <taxon>Actinomycetota</taxon>
        <taxon>Actinomycetes</taxon>
        <taxon>Pseudonocardiales</taxon>
        <taxon>Pseudonocardiaceae</taxon>
        <taxon>Labedaea</taxon>
    </lineage>
</organism>